<evidence type="ECO:0000256" key="1">
    <source>
        <dbReference type="SAM" id="Phobius"/>
    </source>
</evidence>
<gene>
    <name evidence="2" type="ORF">PSON_ATCC_30995.1.T0860055</name>
</gene>
<protein>
    <recommendedName>
        <fullName evidence="4">Transmembrane protein</fullName>
    </recommendedName>
</protein>
<evidence type="ECO:0008006" key="4">
    <source>
        <dbReference type="Google" id="ProtNLM"/>
    </source>
</evidence>
<sequence length="319" mass="38542">MMQRINYYILMNEIRNGVQKTNQKDYNNLQYFIRPRSLKIIYEPLSGNSYMGLFILYNTITKYLISFIMNKKQTNQLFLIKILVQMLDEVKGNQAFNAYNYLFVHQQKPIIYQEFNEQVLLKRLYQYKSNNDESAIKLDFKLQMKKSIFNRFSLNQYQLYHTQVYLNKFYLIVLYLLLLLRLFILFYFFPSCHFQNLKELKEFLQIYKLYCRTIKIDEQIKQFIIKMSEANCYQKFGINQSVYNSESPKLLTPILKIHHSKSDGDIDIRQDSFGNLIRPGQKKHRIQFKDKNEVFIVENWKQYNTDMAIQESPCLCTIL</sequence>
<dbReference type="EMBL" id="CAJJDN010000086">
    <property type="protein sequence ID" value="CAD8106157.1"/>
    <property type="molecule type" value="Genomic_DNA"/>
</dbReference>
<keyword evidence="3" id="KW-1185">Reference proteome</keyword>
<name>A0A8S1PSA2_9CILI</name>
<organism evidence="2 3">
    <name type="scientific">Paramecium sonneborni</name>
    <dbReference type="NCBI Taxonomy" id="65129"/>
    <lineage>
        <taxon>Eukaryota</taxon>
        <taxon>Sar</taxon>
        <taxon>Alveolata</taxon>
        <taxon>Ciliophora</taxon>
        <taxon>Intramacronucleata</taxon>
        <taxon>Oligohymenophorea</taxon>
        <taxon>Peniculida</taxon>
        <taxon>Parameciidae</taxon>
        <taxon>Paramecium</taxon>
    </lineage>
</organism>
<evidence type="ECO:0000313" key="3">
    <source>
        <dbReference type="Proteomes" id="UP000692954"/>
    </source>
</evidence>
<dbReference type="OrthoDB" id="286361at2759"/>
<dbReference type="Proteomes" id="UP000692954">
    <property type="component" value="Unassembled WGS sequence"/>
</dbReference>
<reference evidence="2" key="1">
    <citation type="submission" date="2021-01" db="EMBL/GenBank/DDBJ databases">
        <authorList>
            <consortium name="Genoscope - CEA"/>
            <person name="William W."/>
        </authorList>
    </citation>
    <scope>NUCLEOTIDE SEQUENCE</scope>
</reference>
<proteinExistence type="predicted"/>
<feature type="transmembrane region" description="Helical" evidence="1">
    <location>
        <begin position="169"/>
        <end position="189"/>
    </location>
</feature>
<keyword evidence="1" id="KW-0812">Transmembrane</keyword>
<comment type="caution">
    <text evidence="2">The sequence shown here is derived from an EMBL/GenBank/DDBJ whole genome shotgun (WGS) entry which is preliminary data.</text>
</comment>
<dbReference type="AlphaFoldDB" id="A0A8S1PSA2"/>
<evidence type="ECO:0000313" key="2">
    <source>
        <dbReference type="EMBL" id="CAD8106157.1"/>
    </source>
</evidence>
<keyword evidence="1" id="KW-1133">Transmembrane helix</keyword>
<accession>A0A8S1PSA2</accession>
<keyword evidence="1" id="KW-0472">Membrane</keyword>